<evidence type="ECO:0000313" key="3">
    <source>
        <dbReference type="Proteomes" id="UP001595710"/>
    </source>
</evidence>
<gene>
    <name evidence="2" type="ORF">ACFOND_09335</name>
</gene>
<evidence type="ECO:0000313" key="2">
    <source>
        <dbReference type="EMBL" id="MFC3701840.1"/>
    </source>
</evidence>
<evidence type="ECO:0000256" key="1">
    <source>
        <dbReference type="SAM" id="Phobius"/>
    </source>
</evidence>
<accession>A0ABV7WTR7</accession>
<dbReference type="Proteomes" id="UP001595710">
    <property type="component" value="Unassembled WGS sequence"/>
</dbReference>
<dbReference type="RefSeq" id="WP_216000499.1">
    <property type="nucleotide sequence ID" value="NZ_JAUFQI010000001.1"/>
</dbReference>
<sequence>MSKSDYYIDNMYPPSRKSSSIARTCAKVFLVFLLIAGAATGGMWIVGALFGVFFGLLGLVLSLAPVIFTIWIIWLIVRAIVV</sequence>
<proteinExistence type="predicted"/>
<keyword evidence="1" id="KW-1133">Transmembrane helix</keyword>
<feature type="transmembrane region" description="Helical" evidence="1">
    <location>
        <begin position="21"/>
        <end position="46"/>
    </location>
</feature>
<keyword evidence="1" id="KW-0812">Transmembrane</keyword>
<reference evidence="3" key="1">
    <citation type="journal article" date="2019" name="Int. J. Syst. Evol. Microbiol.">
        <title>The Global Catalogue of Microorganisms (GCM) 10K type strain sequencing project: providing services to taxonomists for standard genome sequencing and annotation.</title>
        <authorList>
            <consortium name="The Broad Institute Genomics Platform"/>
            <consortium name="The Broad Institute Genome Sequencing Center for Infectious Disease"/>
            <person name="Wu L."/>
            <person name="Ma J."/>
        </authorList>
    </citation>
    <scope>NUCLEOTIDE SEQUENCE [LARGE SCALE GENOMIC DNA]</scope>
    <source>
        <strain evidence="3">CECT 8288</strain>
    </source>
</reference>
<protein>
    <submittedName>
        <fullName evidence="2">Uncharacterized protein</fullName>
    </submittedName>
</protein>
<name>A0ABV7WTR7_9GAMM</name>
<keyword evidence="3" id="KW-1185">Reference proteome</keyword>
<keyword evidence="1" id="KW-0472">Membrane</keyword>
<feature type="transmembrane region" description="Helical" evidence="1">
    <location>
        <begin position="52"/>
        <end position="77"/>
    </location>
</feature>
<organism evidence="2 3">
    <name type="scientific">Reinekea marina</name>
    <dbReference type="NCBI Taxonomy" id="1310421"/>
    <lineage>
        <taxon>Bacteria</taxon>
        <taxon>Pseudomonadati</taxon>
        <taxon>Pseudomonadota</taxon>
        <taxon>Gammaproteobacteria</taxon>
        <taxon>Oceanospirillales</taxon>
        <taxon>Saccharospirillaceae</taxon>
        <taxon>Reinekea</taxon>
    </lineage>
</organism>
<comment type="caution">
    <text evidence="2">The sequence shown here is derived from an EMBL/GenBank/DDBJ whole genome shotgun (WGS) entry which is preliminary data.</text>
</comment>
<dbReference type="EMBL" id="JBHRYN010000011">
    <property type="protein sequence ID" value="MFC3701840.1"/>
    <property type="molecule type" value="Genomic_DNA"/>
</dbReference>